<dbReference type="InterPro" id="IPR000873">
    <property type="entry name" value="AMP-dep_synth/lig_dom"/>
</dbReference>
<organism evidence="6 7">
    <name type="scientific">Actinophytocola oryzae</name>
    <dbReference type="NCBI Taxonomy" id="502181"/>
    <lineage>
        <taxon>Bacteria</taxon>
        <taxon>Bacillati</taxon>
        <taxon>Actinomycetota</taxon>
        <taxon>Actinomycetes</taxon>
        <taxon>Pseudonocardiales</taxon>
        <taxon>Pseudonocardiaceae</taxon>
    </lineage>
</organism>
<dbReference type="Gene3D" id="1.10.1200.10">
    <property type="entry name" value="ACP-like"/>
    <property type="match status" value="1"/>
</dbReference>
<comment type="caution">
    <text evidence="6">The sequence shown here is derived from an EMBL/GenBank/DDBJ whole genome shotgun (WGS) entry which is preliminary data.</text>
</comment>
<dbReference type="CDD" id="cd05930">
    <property type="entry name" value="A_NRPS"/>
    <property type="match status" value="1"/>
</dbReference>
<dbReference type="OrthoDB" id="2472181at2"/>
<dbReference type="InterPro" id="IPR020806">
    <property type="entry name" value="PKS_PP-bd"/>
</dbReference>
<dbReference type="InterPro" id="IPR023213">
    <property type="entry name" value="CAT-like_dom_sf"/>
</dbReference>
<dbReference type="InterPro" id="IPR045851">
    <property type="entry name" value="AMP-bd_C_sf"/>
</dbReference>
<dbReference type="GO" id="GO:0031177">
    <property type="term" value="F:phosphopantetheine binding"/>
    <property type="evidence" value="ECO:0007669"/>
    <property type="project" value="InterPro"/>
</dbReference>
<dbReference type="Pfam" id="PF00501">
    <property type="entry name" value="AMP-binding"/>
    <property type="match status" value="1"/>
</dbReference>
<evidence type="ECO:0000259" key="5">
    <source>
        <dbReference type="PROSITE" id="PS50075"/>
    </source>
</evidence>
<dbReference type="InterPro" id="IPR020845">
    <property type="entry name" value="AMP-binding_CS"/>
</dbReference>
<dbReference type="PRINTS" id="PR00154">
    <property type="entry name" value="AMPBINDING"/>
</dbReference>
<dbReference type="PROSITE" id="PS00012">
    <property type="entry name" value="PHOSPHOPANTETHEINE"/>
    <property type="match status" value="1"/>
</dbReference>
<dbReference type="PANTHER" id="PTHR45527">
    <property type="entry name" value="NONRIBOSOMAL PEPTIDE SYNTHETASE"/>
    <property type="match status" value="1"/>
</dbReference>
<dbReference type="FunFam" id="3.30.300.30:FF:000010">
    <property type="entry name" value="Enterobactin synthetase component F"/>
    <property type="match status" value="1"/>
</dbReference>
<dbReference type="FunFam" id="1.10.1200.10:FF:000005">
    <property type="entry name" value="Nonribosomal peptide synthetase 1"/>
    <property type="match status" value="1"/>
</dbReference>
<keyword evidence="7" id="KW-1185">Reference proteome</keyword>
<dbReference type="GO" id="GO:0005737">
    <property type="term" value="C:cytoplasm"/>
    <property type="evidence" value="ECO:0007669"/>
    <property type="project" value="TreeGrafter"/>
</dbReference>
<dbReference type="InterPro" id="IPR025110">
    <property type="entry name" value="AMP-bd_C"/>
</dbReference>
<dbReference type="SUPFAM" id="SSF52777">
    <property type="entry name" value="CoA-dependent acyltransferases"/>
    <property type="match status" value="2"/>
</dbReference>
<dbReference type="InterPro" id="IPR001031">
    <property type="entry name" value="Thioesterase"/>
</dbReference>
<keyword evidence="4" id="KW-0597">Phosphoprotein</keyword>
<dbReference type="Proteomes" id="UP000294927">
    <property type="component" value="Unassembled WGS sequence"/>
</dbReference>
<dbReference type="InterPro" id="IPR001242">
    <property type="entry name" value="Condensation_dom"/>
</dbReference>
<evidence type="ECO:0000256" key="4">
    <source>
        <dbReference type="ARBA" id="ARBA00022553"/>
    </source>
</evidence>
<dbReference type="InterPro" id="IPR009081">
    <property type="entry name" value="PP-bd_ACP"/>
</dbReference>
<name>A0A4R7VL54_9PSEU</name>
<accession>A0A4R7VL54</accession>
<evidence type="ECO:0000313" key="7">
    <source>
        <dbReference type="Proteomes" id="UP000294927"/>
    </source>
</evidence>
<dbReference type="Gene3D" id="3.40.50.980">
    <property type="match status" value="2"/>
</dbReference>
<dbReference type="RefSeq" id="WP_133904604.1">
    <property type="nucleotide sequence ID" value="NZ_SOCP01000007.1"/>
</dbReference>
<dbReference type="GO" id="GO:0008610">
    <property type="term" value="P:lipid biosynthetic process"/>
    <property type="evidence" value="ECO:0007669"/>
    <property type="project" value="UniProtKB-ARBA"/>
</dbReference>
<dbReference type="Gene3D" id="2.30.38.10">
    <property type="entry name" value="Luciferase, Domain 3"/>
    <property type="match status" value="1"/>
</dbReference>
<dbReference type="Gene3D" id="3.30.559.10">
    <property type="entry name" value="Chloramphenicol acetyltransferase-like domain"/>
    <property type="match status" value="1"/>
</dbReference>
<sequence>MSANVEDVYGLSPMQFGMLFDSLRDGEGISPYQVQMVEEITGPLDDLAFLDAWQALVDRHSVLRSAFLWEEVSTPVQVVQRTADLPREALDWREHDAGTQDTMLRRLLTDDWQEGFDLARPPLLRVRLVRTADEARTVVWSFHHLLLDGWSIQVLKKELFEIYEAALRGREPGLAPATPYVRYATWLHEQPAEPAREFWRGYLRGMSEPSELPVRHSARRGVDEHVLVLDPEQSQRVRGFAREQRVTVNTVVQGVWSALLSRYTGREDVLYGATTSGRSIELAGVDAMVGLFINTLPVRSRVDGRARVADWLRDLQVEQIELRQWEHTSLVEVRECAEIPHSKPLFQSILVFENYPDLAGADTLALRTVGCVERTGYPLTVVVSAGEVVDVRFAYDRALFDADTISRLAGHFAALLAGFVAAPDAALADVPMLGEDELSRMVVEWNDTAGEFPSGRTIHGLLAEQASDRPAVICGDVVLSGVELEARACRMAHHLRERGVGPDVLVAVFLDRSPDLVVTLLAIMKAGGAWVPMDPDYPADRLAYLVEDTAAPLVVTQQSLADRLPAGAAKVLVDEEWPAIAAHPATEPEPLAGPHDLAYVIYTSGSTGKPKGVMIEHEGVVNYLHWCARNYPPSGKIGTLLYSPVAFDLTVTALFLPLLQGLPIVIPVPQPGESAFSAATEVLLSGAHVSFLKLTPSHAELLVTSAEAADVTLDVRTMVLGGEELTADLARRILAVCEQETVIYNEYGATECSVANVMSATSQVADGATGGVDVGGPITNTTAYIVDGHNRPVPVGVAGEALLGGICVARGYLNREELTATRFVELDLGDGPQRLYRTGDLCRWLPGGEMEFIGRIDNQVKLRGYRIELGEIEATFIDHPAITAAAVVVREDTPGVKRLVAYLVGTGIPDVDELKAHAARTLPAYMVPNAFVTLGTLPLTPNGKVDRAALPAPATEVTHTPPSTPTEQVVACAWQDLLGLPTVGVHDNFFDLGGHSLLAIKLVTRLGRAGRPTTLRQVMANPTIHELAAALDRTGDEHGGLVTEVRPTRPTDAEPPTLFCVHPGGGQVHSYQKLADALRGRYRLLGVQAAGLAEGEQAIDDVRAMAERYWKEIANVAPVGPYRLLGWSAGAVILHEMAAMHPDQVEAAYLLEPAVTGPDREARFEALVATFGRAESLWRRGQTETGTARATTERELRSLAGPMNIPVESVNLDEWLPFTVLRAESRALGTYRAPVSTAPATLVVSDEIHRDGQELLPSGDRGEYLAHWHGLYPGGLRIVEMPGGHYDMIGTTGVSTVASAIE</sequence>
<dbReference type="SUPFAM" id="SSF53474">
    <property type="entry name" value="alpha/beta-Hydrolases"/>
    <property type="match status" value="1"/>
</dbReference>
<reference evidence="6 7" key="1">
    <citation type="submission" date="2019-03" db="EMBL/GenBank/DDBJ databases">
        <title>Genomic Encyclopedia of Archaeal and Bacterial Type Strains, Phase II (KMG-II): from individual species to whole genera.</title>
        <authorList>
            <person name="Goeker M."/>
        </authorList>
    </citation>
    <scope>NUCLEOTIDE SEQUENCE [LARGE SCALE GENOMIC DNA]</scope>
    <source>
        <strain evidence="6 7">DSM 45499</strain>
    </source>
</reference>
<dbReference type="Gene3D" id="3.30.300.30">
    <property type="match status" value="1"/>
</dbReference>
<comment type="similarity">
    <text evidence="2">Belongs to the ATP-dependent AMP-binding enzyme family.</text>
</comment>
<dbReference type="Pfam" id="PF00975">
    <property type="entry name" value="Thioesterase"/>
    <property type="match status" value="1"/>
</dbReference>
<comment type="cofactor">
    <cofactor evidence="1">
        <name>pantetheine 4'-phosphate</name>
        <dbReference type="ChEBI" id="CHEBI:47942"/>
    </cofactor>
</comment>
<dbReference type="Pfam" id="PF00550">
    <property type="entry name" value="PP-binding"/>
    <property type="match status" value="1"/>
</dbReference>
<dbReference type="EMBL" id="SOCP01000007">
    <property type="protein sequence ID" value="TDV49929.1"/>
    <property type="molecule type" value="Genomic_DNA"/>
</dbReference>
<dbReference type="InterPro" id="IPR020459">
    <property type="entry name" value="AMP-binding"/>
</dbReference>
<dbReference type="PANTHER" id="PTHR45527:SF1">
    <property type="entry name" value="FATTY ACID SYNTHASE"/>
    <property type="match status" value="1"/>
</dbReference>
<dbReference type="Pfam" id="PF13193">
    <property type="entry name" value="AMP-binding_C"/>
    <property type="match status" value="1"/>
</dbReference>
<dbReference type="Gene3D" id="3.30.559.30">
    <property type="entry name" value="Nonribosomal peptide synthetase, condensation domain"/>
    <property type="match status" value="1"/>
</dbReference>
<dbReference type="InterPro" id="IPR029058">
    <property type="entry name" value="AB_hydrolase_fold"/>
</dbReference>
<dbReference type="InterPro" id="IPR036736">
    <property type="entry name" value="ACP-like_sf"/>
</dbReference>
<evidence type="ECO:0000256" key="2">
    <source>
        <dbReference type="ARBA" id="ARBA00006432"/>
    </source>
</evidence>
<evidence type="ECO:0000256" key="1">
    <source>
        <dbReference type="ARBA" id="ARBA00001957"/>
    </source>
</evidence>
<evidence type="ECO:0000256" key="3">
    <source>
        <dbReference type="ARBA" id="ARBA00022450"/>
    </source>
</evidence>
<gene>
    <name evidence="6" type="ORF">CLV71_107277</name>
</gene>
<dbReference type="InterPro" id="IPR010071">
    <property type="entry name" value="AA_adenyl_dom"/>
</dbReference>
<protein>
    <submittedName>
        <fullName evidence="6">Amino acid adenylation domain-containing protein</fullName>
    </submittedName>
</protein>
<dbReference type="NCBIfam" id="TIGR01733">
    <property type="entry name" value="AA-adenyl-dom"/>
    <property type="match status" value="1"/>
</dbReference>
<dbReference type="FunFam" id="3.40.50.980:FF:000001">
    <property type="entry name" value="Non-ribosomal peptide synthetase"/>
    <property type="match status" value="1"/>
</dbReference>
<feature type="domain" description="Carrier" evidence="5">
    <location>
        <begin position="961"/>
        <end position="1035"/>
    </location>
</feature>
<dbReference type="Pfam" id="PF00668">
    <property type="entry name" value="Condensation"/>
    <property type="match status" value="1"/>
</dbReference>
<dbReference type="GO" id="GO:0043041">
    <property type="term" value="P:amino acid activation for nonribosomal peptide biosynthetic process"/>
    <property type="evidence" value="ECO:0007669"/>
    <property type="project" value="TreeGrafter"/>
</dbReference>
<dbReference type="CDD" id="cd19543">
    <property type="entry name" value="DCL_NRPS"/>
    <property type="match status" value="1"/>
</dbReference>
<dbReference type="PROSITE" id="PS50075">
    <property type="entry name" value="CARRIER"/>
    <property type="match status" value="1"/>
</dbReference>
<dbReference type="Gene3D" id="3.40.50.1820">
    <property type="entry name" value="alpha/beta hydrolase"/>
    <property type="match status" value="1"/>
</dbReference>
<proteinExistence type="inferred from homology"/>
<dbReference type="GO" id="GO:0003824">
    <property type="term" value="F:catalytic activity"/>
    <property type="evidence" value="ECO:0007669"/>
    <property type="project" value="InterPro"/>
</dbReference>
<dbReference type="InterPro" id="IPR006162">
    <property type="entry name" value="Ppantetheine_attach_site"/>
</dbReference>
<evidence type="ECO:0000313" key="6">
    <source>
        <dbReference type="EMBL" id="TDV49929.1"/>
    </source>
</evidence>
<dbReference type="SUPFAM" id="SSF56801">
    <property type="entry name" value="Acetyl-CoA synthetase-like"/>
    <property type="match status" value="1"/>
</dbReference>
<dbReference type="PROSITE" id="PS00455">
    <property type="entry name" value="AMP_BINDING"/>
    <property type="match status" value="1"/>
</dbReference>
<dbReference type="GO" id="GO:0044550">
    <property type="term" value="P:secondary metabolite biosynthetic process"/>
    <property type="evidence" value="ECO:0007669"/>
    <property type="project" value="TreeGrafter"/>
</dbReference>
<dbReference type="SMART" id="SM00823">
    <property type="entry name" value="PKS_PP"/>
    <property type="match status" value="1"/>
</dbReference>
<keyword evidence="3" id="KW-0596">Phosphopantetheine</keyword>